<feature type="transmembrane region" description="Helical" evidence="6">
    <location>
        <begin position="245"/>
        <end position="266"/>
    </location>
</feature>
<organism evidence="8 9">
    <name type="scientific">Taenia crassiceps</name>
    <dbReference type="NCBI Taxonomy" id="6207"/>
    <lineage>
        <taxon>Eukaryota</taxon>
        <taxon>Metazoa</taxon>
        <taxon>Spiralia</taxon>
        <taxon>Lophotrochozoa</taxon>
        <taxon>Platyhelminthes</taxon>
        <taxon>Cestoda</taxon>
        <taxon>Eucestoda</taxon>
        <taxon>Cyclophyllidea</taxon>
        <taxon>Taeniidae</taxon>
        <taxon>Taenia</taxon>
    </lineage>
</organism>
<feature type="chain" id="PRO_5046499897" evidence="7">
    <location>
        <begin position="17"/>
        <end position="270"/>
    </location>
</feature>
<feature type="transmembrane region" description="Helical" evidence="6">
    <location>
        <begin position="162"/>
        <end position="183"/>
    </location>
</feature>
<dbReference type="Proteomes" id="UP001651158">
    <property type="component" value="Unassembled WGS sequence"/>
</dbReference>
<reference evidence="8 9" key="1">
    <citation type="journal article" date="2022" name="Front. Cell. Infect. Microbiol.">
        <title>The Genomes of Two Strains of Taenia crassiceps the Animal Model for the Study of Human Cysticercosis.</title>
        <authorList>
            <person name="Bobes R.J."/>
            <person name="Estrada K."/>
            <person name="Rios-Valencia D.G."/>
            <person name="Calderon-Gallegos A."/>
            <person name="de la Torre P."/>
            <person name="Carrero J.C."/>
            <person name="Sanchez-Flores A."/>
            <person name="Laclette J.P."/>
        </authorList>
    </citation>
    <scope>NUCLEOTIDE SEQUENCE [LARGE SCALE GENOMIC DNA]</scope>
    <source>
        <strain evidence="8">WFUcys</strain>
    </source>
</reference>
<evidence type="ECO:0000256" key="4">
    <source>
        <dbReference type="ARBA" id="ARBA00022989"/>
    </source>
</evidence>
<evidence type="ECO:0000256" key="2">
    <source>
        <dbReference type="ARBA" id="ARBA00007018"/>
    </source>
</evidence>
<dbReference type="EMBL" id="JAKROA010000013">
    <property type="protein sequence ID" value="KAL5104214.1"/>
    <property type="molecule type" value="Genomic_DNA"/>
</dbReference>
<evidence type="ECO:0000256" key="1">
    <source>
        <dbReference type="ARBA" id="ARBA00004141"/>
    </source>
</evidence>
<dbReference type="PANTHER" id="PTHR20855:SF3">
    <property type="entry name" value="LD03007P"/>
    <property type="match status" value="1"/>
</dbReference>
<keyword evidence="7" id="KW-0732">Signal</keyword>
<evidence type="ECO:0000256" key="6">
    <source>
        <dbReference type="SAM" id="Phobius"/>
    </source>
</evidence>
<protein>
    <submittedName>
        <fullName evidence="8">Monocyte to macrophage differentiation factor</fullName>
    </submittedName>
</protein>
<comment type="subcellular location">
    <subcellularLocation>
        <location evidence="1">Membrane</location>
        <topology evidence="1">Multi-pass membrane protein</topology>
    </subcellularLocation>
</comment>
<keyword evidence="3 6" id="KW-0812">Transmembrane</keyword>
<keyword evidence="5 6" id="KW-0472">Membrane</keyword>
<proteinExistence type="inferred from homology"/>
<feature type="transmembrane region" description="Helical" evidence="6">
    <location>
        <begin position="216"/>
        <end position="233"/>
    </location>
</feature>
<dbReference type="PANTHER" id="PTHR20855">
    <property type="entry name" value="ADIPOR/PROGESTIN RECEPTOR-RELATED"/>
    <property type="match status" value="1"/>
</dbReference>
<evidence type="ECO:0000313" key="9">
    <source>
        <dbReference type="Proteomes" id="UP001651158"/>
    </source>
</evidence>
<sequence length="270" mass="29968">MTGLFVFRFLIASLISLPPDACQYIYVVHITSVDNWTSLGRTSATAHVEQTSTADGWVYLPTGLEKIANCVTHLPFIPVSVYLAASLINKTRTSTELLVAGVYGFALISLFGASSAYHVCTLFSATSRCSDLLQYFDRLVIFVFIAASYTPWLVLREFEMDIGLLTLKAIWTTALGGAVYQYFCRKKWRLLSLIFYLTIGVLPAISVAYLKDLSGIRIVALGGLTYVTGTIFFKMDGVIPMAHAIWHCFVALAAYIHFAAIDHYLYSHLI</sequence>
<evidence type="ECO:0000256" key="5">
    <source>
        <dbReference type="ARBA" id="ARBA00023136"/>
    </source>
</evidence>
<evidence type="ECO:0000256" key="3">
    <source>
        <dbReference type="ARBA" id="ARBA00022692"/>
    </source>
</evidence>
<feature type="transmembrane region" description="Helical" evidence="6">
    <location>
        <begin position="132"/>
        <end position="150"/>
    </location>
</feature>
<dbReference type="InterPro" id="IPR004254">
    <property type="entry name" value="AdipoR/HlyIII-related"/>
</dbReference>
<evidence type="ECO:0000313" key="8">
    <source>
        <dbReference type="EMBL" id="KAL5104214.1"/>
    </source>
</evidence>
<accession>A0ABR4Q3V6</accession>
<gene>
    <name evidence="8" type="ORF">TcWFU_001895</name>
</gene>
<name>A0ABR4Q3V6_9CEST</name>
<feature type="transmembrane region" description="Helical" evidence="6">
    <location>
        <begin position="97"/>
        <end position="120"/>
    </location>
</feature>
<comment type="caution">
    <text evidence="8">The sequence shown here is derived from an EMBL/GenBank/DDBJ whole genome shotgun (WGS) entry which is preliminary data.</text>
</comment>
<feature type="transmembrane region" description="Helical" evidence="6">
    <location>
        <begin position="190"/>
        <end position="210"/>
    </location>
</feature>
<comment type="similarity">
    <text evidence="2">Belongs to the ADIPOR family.</text>
</comment>
<keyword evidence="9" id="KW-1185">Reference proteome</keyword>
<evidence type="ECO:0000256" key="7">
    <source>
        <dbReference type="SAM" id="SignalP"/>
    </source>
</evidence>
<feature type="signal peptide" evidence="7">
    <location>
        <begin position="1"/>
        <end position="16"/>
    </location>
</feature>
<keyword evidence="4 6" id="KW-1133">Transmembrane helix</keyword>
<dbReference type="Pfam" id="PF03006">
    <property type="entry name" value="HlyIII"/>
    <property type="match status" value="1"/>
</dbReference>